<dbReference type="PROSITE" id="PS51257">
    <property type="entry name" value="PROKAR_LIPOPROTEIN"/>
    <property type="match status" value="1"/>
</dbReference>
<evidence type="ECO:0000313" key="1">
    <source>
        <dbReference type="EMBL" id="RKT61056.1"/>
    </source>
</evidence>
<dbReference type="GeneID" id="92927256"/>
<dbReference type="RefSeq" id="WP_122329694.1">
    <property type="nucleotide sequence ID" value="NZ_RBXN01000001.1"/>
</dbReference>
<proteinExistence type="predicted"/>
<dbReference type="OrthoDB" id="1100817at2"/>
<gene>
    <name evidence="1" type="ORF">BC742_0095</name>
</gene>
<evidence type="ECO:0000313" key="2">
    <source>
        <dbReference type="Proteomes" id="UP000269493"/>
    </source>
</evidence>
<protein>
    <submittedName>
        <fullName evidence="1">Uncharacterized protein</fullName>
    </submittedName>
</protein>
<keyword evidence="2" id="KW-1185">Reference proteome</keyword>
<comment type="caution">
    <text evidence="1">The sequence shown here is derived from an EMBL/GenBank/DDBJ whole genome shotgun (WGS) entry which is preliminary data.</text>
</comment>
<dbReference type="AlphaFoldDB" id="A0A495WHN8"/>
<organism evidence="1 2">
    <name type="scientific">Coprobacter fastidiosus NSB1 = JCM 33896</name>
    <dbReference type="NCBI Taxonomy" id="1349822"/>
    <lineage>
        <taxon>Bacteria</taxon>
        <taxon>Pseudomonadati</taxon>
        <taxon>Bacteroidota</taxon>
        <taxon>Bacteroidia</taxon>
        <taxon>Bacteroidales</taxon>
        <taxon>Barnesiellaceae</taxon>
        <taxon>Coprobacter</taxon>
    </lineage>
</organism>
<name>A0A495WHN8_9BACT</name>
<dbReference type="EMBL" id="RBXN01000001">
    <property type="protein sequence ID" value="RKT61056.1"/>
    <property type="molecule type" value="Genomic_DNA"/>
</dbReference>
<dbReference type="Proteomes" id="UP000269493">
    <property type="component" value="Unassembled WGS sequence"/>
</dbReference>
<accession>A0A495WHN8</accession>
<reference evidence="1 2" key="1">
    <citation type="submission" date="2018-10" db="EMBL/GenBank/DDBJ databases">
        <title>Genomic Encyclopedia of Archaeal and Bacterial Type Strains, Phase II (KMG-II): from individual species to whole genera.</title>
        <authorList>
            <person name="Goeker M."/>
        </authorList>
    </citation>
    <scope>NUCLEOTIDE SEQUENCE [LARGE SCALE GENOMIC DNA]</scope>
    <source>
        <strain evidence="1 2">NSB1</strain>
    </source>
</reference>
<sequence>MKTRNTIIALTILALSACSGYKQDTYRVYKTFDEYAMKEIPFRITEKKSLPYAMVKRNDDTIRVLLCFADTTQNQSIVYINKGEYWYNLKKYQTDPILYYFTLCDTIPIYTERYIQNDTIWEYEYEIENFILESNSLTRHTRNNEVYISVPDTFRISESNRLDSIKNFISLYSEKYPYYTSKKIQPIHYSYYNKILRNDTLYIYEKPAGTNYRLGKLRAVYKMSNLGIIDMYRGGSIIYEAKVPKAE</sequence>